<gene>
    <name evidence="1" type="ORF">DRF65_10340</name>
</gene>
<dbReference type="Proteomes" id="UP000256686">
    <property type="component" value="Unassembled WGS sequence"/>
</dbReference>
<sequence length="214" mass="25660">MNKEIQKLLYYYNAEGEEGYDLREVQLLEKKDPERVEELKWLLHHDYQYIAYQAMLILLAWPIPEGFETLDRFINEKWADKEEFEPHRLHGEDNVYDVIADALHIATLNGKSEQELYPYIRKFLNSYGDQFFESDLKNFLLKKNCRPLLKEIEEAIQNALQNERYYQASQLFPVLVHYDRNTFNEYKDVFISLISLDNRITYNMEEAGKIGKKD</sequence>
<name>A0A3D9CAI4_9FLAO</name>
<organism evidence="1 2">
    <name type="scientific">Chryseobacterium pennae</name>
    <dbReference type="NCBI Taxonomy" id="2258962"/>
    <lineage>
        <taxon>Bacteria</taxon>
        <taxon>Pseudomonadati</taxon>
        <taxon>Bacteroidota</taxon>
        <taxon>Flavobacteriia</taxon>
        <taxon>Flavobacteriales</taxon>
        <taxon>Weeksellaceae</taxon>
        <taxon>Chryseobacterium group</taxon>
        <taxon>Chryseobacterium</taxon>
    </lineage>
</organism>
<dbReference type="AlphaFoldDB" id="A0A3D9CAI4"/>
<keyword evidence="2" id="KW-1185">Reference proteome</keyword>
<evidence type="ECO:0000313" key="2">
    <source>
        <dbReference type="Proteomes" id="UP000256686"/>
    </source>
</evidence>
<reference evidence="2" key="1">
    <citation type="submission" date="2018-06" db="EMBL/GenBank/DDBJ databases">
        <authorList>
            <person name="Lum Nde A."/>
            <person name="Hugo C."/>
        </authorList>
    </citation>
    <scope>NUCLEOTIDE SEQUENCE [LARGE SCALE GENOMIC DNA]</scope>
    <source>
        <strain evidence="2">1_F178</strain>
    </source>
</reference>
<protein>
    <submittedName>
        <fullName evidence="1">Uncharacterized protein</fullName>
    </submittedName>
</protein>
<accession>A0A3D9CAI4</accession>
<evidence type="ECO:0000313" key="1">
    <source>
        <dbReference type="EMBL" id="REC62482.1"/>
    </source>
</evidence>
<comment type="caution">
    <text evidence="1">The sequence shown here is derived from an EMBL/GenBank/DDBJ whole genome shotgun (WGS) entry which is preliminary data.</text>
</comment>
<proteinExistence type="predicted"/>
<dbReference type="EMBL" id="QNVT01000008">
    <property type="protein sequence ID" value="REC62482.1"/>
    <property type="molecule type" value="Genomic_DNA"/>
</dbReference>
<dbReference type="RefSeq" id="WP_115970678.1">
    <property type="nucleotide sequence ID" value="NZ_QNVT01000008.1"/>
</dbReference>